<comment type="subcellular location">
    <subcellularLocation>
        <location evidence="1">Nucleus</location>
    </subcellularLocation>
</comment>
<feature type="domain" description="C2H2-type" evidence="9">
    <location>
        <begin position="233"/>
        <end position="261"/>
    </location>
</feature>
<dbReference type="InterPro" id="IPR050888">
    <property type="entry name" value="ZnF_C2H2-type_TF"/>
</dbReference>
<evidence type="ECO:0000256" key="6">
    <source>
        <dbReference type="ARBA" id="ARBA00023242"/>
    </source>
</evidence>
<organism evidence="10 11">
    <name type="scientific">Lophium mytilinum</name>
    <dbReference type="NCBI Taxonomy" id="390894"/>
    <lineage>
        <taxon>Eukaryota</taxon>
        <taxon>Fungi</taxon>
        <taxon>Dikarya</taxon>
        <taxon>Ascomycota</taxon>
        <taxon>Pezizomycotina</taxon>
        <taxon>Dothideomycetes</taxon>
        <taxon>Pleosporomycetidae</taxon>
        <taxon>Mytilinidiales</taxon>
        <taxon>Mytilinidiaceae</taxon>
        <taxon>Lophium</taxon>
    </lineage>
</organism>
<dbReference type="InterPro" id="IPR013087">
    <property type="entry name" value="Znf_C2H2_type"/>
</dbReference>
<keyword evidence="6" id="KW-0539">Nucleus</keyword>
<feature type="compositionally biased region" description="Basic and acidic residues" evidence="8">
    <location>
        <begin position="520"/>
        <end position="532"/>
    </location>
</feature>
<dbReference type="Gene3D" id="3.30.160.60">
    <property type="entry name" value="Classic Zinc Finger"/>
    <property type="match status" value="2"/>
</dbReference>
<proteinExistence type="predicted"/>
<keyword evidence="4 7" id="KW-0863">Zinc-finger</keyword>
<accession>A0A6A6QIT9</accession>
<dbReference type="GO" id="GO:0005634">
    <property type="term" value="C:nucleus"/>
    <property type="evidence" value="ECO:0007669"/>
    <property type="project" value="UniProtKB-SubCell"/>
</dbReference>
<dbReference type="Proteomes" id="UP000799750">
    <property type="component" value="Unassembled WGS sequence"/>
</dbReference>
<evidence type="ECO:0000256" key="3">
    <source>
        <dbReference type="ARBA" id="ARBA00022737"/>
    </source>
</evidence>
<feature type="domain" description="C2H2-type" evidence="9">
    <location>
        <begin position="277"/>
        <end position="297"/>
    </location>
</feature>
<evidence type="ECO:0000313" key="11">
    <source>
        <dbReference type="Proteomes" id="UP000799750"/>
    </source>
</evidence>
<dbReference type="SUPFAM" id="SSF57667">
    <property type="entry name" value="beta-beta-alpha zinc fingers"/>
    <property type="match status" value="2"/>
</dbReference>
<name>A0A6A6QIT9_9PEZI</name>
<feature type="compositionally biased region" description="Basic residues" evidence="8">
    <location>
        <begin position="70"/>
        <end position="80"/>
    </location>
</feature>
<dbReference type="GO" id="GO:0008270">
    <property type="term" value="F:zinc ion binding"/>
    <property type="evidence" value="ECO:0007669"/>
    <property type="project" value="UniProtKB-KW"/>
</dbReference>
<reference evidence="10" key="1">
    <citation type="journal article" date="2020" name="Stud. Mycol.">
        <title>101 Dothideomycetes genomes: a test case for predicting lifestyles and emergence of pathogens.</title>
        <authorList>
            <person name="Haridas S."/>
            <person name="Albert R."/>
            <person name="Binder M."/>
            <person name="Bloem J."/>
            <person name="Labutti K."/>
            <person name="Salamov A."/>
            <person name="Andreopoulos B."/>
            <person name="Baker S."/>
            <person name="Barry K."/>
            <person name="Bills G."/>
            <person name="Bluhm B."/>
            <person name="Cannon C."/>
            <person name="Castanera R."/>
            <person name="Culley D."/>
            <person name="Daum C."/>
            <person name="Ezra D."/>
            <person name="Gonzalez J."/>
            <person name="Henrissat B."/>
            <person name="Kuo A."/>
            <person name="Liang C."/>
            <person name="Lipzen A."/>
            <person name="Lutzoni F."/>
            <person name="Magnuson J."/>
            <person name="Mondo S."/>
            <person name="Nolan M."/>
            <person name="Ohm R."/>
            <person name="Pangilinan J."/>
            <person name="Park H.-J."/>
            <person name="Ramirez L."/>
            <person name="Alfaro M."/>
            <person name="Sun H."/>
            <person name="Tritt A."/>
            <person name="Yoshinaga Y."/>
            <person name="Zwiers L.-H."/>
            <person name="Turgeon B."/>
            <person name="Goodwin S."/>
            <person name="Spatafora J."/>
            <person name="Crous P."/>
            <person name="Grigoriev I."/>
        </authorList>
    </citation>
    <scope>NUCLEOTIDE SEQUENCE</scope>
    <source>
        <strain evidence="10">CBS 269.34</strain>
    </source>
</reference>
<feature type="compositionally biased region" description="Low complexity" evidence="8">
    <location>
        <begin position="41"/>
        <end position="53"/>
    </location>
</feature>
<feature type="region of interest" description="Disordered" evidence="8">
    <location>
        <begin position="477"/>
        <end position="632"/>
    </location>
</feature>
<feature type="compositionally biased region" description="Basic and acidic residues" evidence="8">
    <location>
        <begin position="614"/>
        <end position="623"/>
    </location>
</feature>
<dbReference type="AlphaFoldDB" id="A0A6A6QIT9"/>
<feature type="compositionally biased region" description="Basic and acidic residues" evidence="8">
    <location>
        <begin position="561"/>
        <end position="573"/>
    </location>
</feature>
<evidence type="ECO:0000256" key="8">
    <source>
        <dbReference type="SAM" id="MobiDB-lite"/>
    </source>
</evidence>
<evidence type="ECO:0000256" key="7">
    <source>
        <dbReference type="PROSITE-ProRule" id="PRU00042"/>
    </source>
</evidence>
<dbReference type="SMART" id="SM00355">
    <property type="entry name" value="ZnF_C2H2"/>
    <property type="match status" value="4"/>
</dbReference>
<keyword evidence="5" id="KW-0862">Zinc</keyword>
<evidence type="ECO:0000259" key="9">
    <source>
        <dbReference type="PROSITE" id="PS50157"/>
    </source>
</evidence>
<sequence>MSNEHQPLPRGKSVPTYNVKILAGTSLHTPTKYLQKHLPTVSRSAVPSRVSSPLNSQLSTNTMPSEGKTRSRGSSRKPRKVISTFNPSVLSGPPRSVIASSPATKEQSEGLEPTAKRRKIVNELKSVGDLPRASASRVPSEGVSQSDSTEKYRPYGCTVCGKRYTSTYGLENHLQRTPDCINGPQERFHCKLCGKHYKNPAGLMSHHNTAPNCNAGPQVLTDNSAGRKKGEPFRCEICRKAFASNTGLRYHRQFAVTKCRRSEAAGLAVGSDMGKKYRCGSCGKSYKNREGLKYHLRDAAVKCTVSTTTPGHFEPGAFPIAVPEHSTYLRNAFRELTTKTGSEQEQAMAGVQYCLESLDVKIQRVWGGLIKKAEEYDTGTGAEEDKENDPCEDTADLDETEFFSDAEAHDAVMGAQEWTENDDMEDVNGVNSSNPYTNRRARGDDEARAEELNSPTGLLPHWATPRGIFNLLGTMGRKETSDHTSTKPISQGDALRAQADAMHPASRWRIYGGPITTEDPLLRRMKKDESMSSKKRKRSDATLTDSPASKRLDVATPVSPTKEDISTALKPERPCVALEEELDSSKKKLAPAVSDPGTGSRSGWEPWDTTEPDNSAKPEKEDAPSLADSTTQTKTPWLLPEEIDFSPMPVTIPTLVASLSKARKTEFWQDREQIMKEKTERDQTLQLAEANKDSLSSSQSRLRAVGPARHTFASGENIPVKGRNGGKAYNWSGAEYLAWSSMKTRREYGFFHEDFISNWRADQFRLKHPPIADFEASRVYYNAWKAGLSLEEIKAKRMEYETVAARKERGYNLTFEDMEAVGW</sequence>
<gene>
    <name evidence="10" type="ORF">BU16DRAFT_529912</name>
</gene>
<dbReference type="EMBL" id="MU004195">
    <property type="protein sequence ID" value="KAF2491367.1"/>
    <property type="molecule type" value="Genomic_DNA"/>
</dbReference>
<keyword evidence="3" id="KW-0677">Repeat</keyword>
<evidence type="ECO:0000313" key="10">
    <source>
        <dbReference type="EMBL" id="KAF2491367.1"/>
    </source>
</evidence>
<evidence type="ECO:0000256" key="1">
    <source>
        <dbReference type="ARBA" id="ARBA00004123"/>
    </source>
</evidence>
<keyword evidence="11" id="KW-1185">Reference proteome</keyword>
<dbReference type="PANTHER" id="PTHR24406">
    <property type="entry name" value="TRANSCRIPTIONAL REPRESSOR CTCFL-RELATED"/>
    <property type="match status" value="1"/>
</dbReference>
<feature type="compositionally biased region" description="Polar residues" evidence="8">
    <location>
        <begin position="54"/>
        <end position="64"/>
    </location>
</feature>
<dbReference type="PROSITE" id="PS50157">
    <property type="entry name" value="ZINC_FINGER_C2H2_2"/>
    <property type="match status" value="2"/>
</dbReference>
<feature type="region of interest" description="Disordered" evidence="8">
    <location>
        <begin position="38"/>
        <end position="150"/>
    </location>
</feature>
<evidence type="ECO:0000256" key="2">
    <source>
        <dbReference type="ARBA" id="ARBA00022723"/>
    </source>
</evidence>
<dbReference type="Pfam" id="PF00096">
    <property type="entry name" value="zf-C2H2"/>
    <property type="match status" value="1"/>
</dbReference>
<evidence type="ECO:0000256" key="5">
    <source>
        <dbReference type="ARBA" id="ARBA00022833"/>
    </source>
</evidence>
<dbReference type="InterPro" id="IPR036236">
    <property type="entry name" value="Znf_C2H2_sf"/>
</dbReference>
<dbReference type="OrthoDB" id="3553514at2759"/>
<keyword evidence="2" id="KW-0479">Metal-binding</keyword>
<feature type="region of interest" description="Disordered" evidence="8">
    <location>
        <begin position="424"/>
        <end position="448"/>
    </location>
</feature>
<evidence type="ECO:0000256" key="4">
    <source>
        <dbReference type="ARBA" id="ARBA00022771"/>
    </source>
</evidence>
<protein>
    <recommendedName>
        <fullName evidence="9">C2H2-type domain-containing protein</fullName>
    </recommendedName>
</protein>